<dbReference type="SMART" id="SM00267">
    <property type="entry name" value="GGDEF"/>
    <property type="match status" value="1"/>
</dbReference>
<dbReference type="PROSITE" id="PS50887">
    <property type="entry name" value="GGDEF"/>
    <property type="match status" value="1"/>
</dbReference>
<evidence type="ECO:0000259" key="3">
    <source>
        <dbReference type="PROSITE" id="PS50883"/>
    </source>
</evidence>
<dbReference type="InterPro" id="IPR029150">
    <property type="entry name" value="dCache_3"/>
</dbReference>
<dbReference type="SMART" id="SM00304">
    <property type="entry name" value="HAMP"/>
    <property type="match status" value="1"/>
</dbReference>
<keyword evidence="2" id="KW-1133">Transmembrane helix</keyword>
<dbReference type="InterPro" id="IPR035919">
    <property type="entry name" value="EAL_sf"/>
</dbReference>
<keyword evidence="2" id="KW-0812">Transmembrane</keyword>
<evidence type="ECO:0000313" key="6">
    <source>
        <dbReference type="EMBL" id="ABM93176.1"/>
    </source>
</evidence>
<dbReference type="CDD" id="cd06225">
    <property type="entry name" value="HAMP"/>
    <property type="match status" value="1"/>
</dbReference>
<evidence type="ECO:0000313" key="7">
    <source>
        <dbReference type="Proteomes" id="UP000000366"/>
    </source>
</evidence>
<dbReference type="InterPro" id="IPR029787">
    <property type="entry name" value="Nucleotide_cyclase"/>
</dbReference>
<dbReference type="GO" id="GO:0071732">
    <property type="term" value="P:cellular response to nitric oxide"/>
    <property type="evidence" value="ECO:0007669"/>
    <property type="project" value="UniProtKB-ARBA"/>
</dbReference>
<dbReference type="SUPFAM" id="SSF141868">
    <property type="entry name" value="EAL domain-like"/>
    <property type="match status" value="1"/>
</dbReference>
<dbReference type="Gene3D" id="6.10.340.10">
    <property type="match status" value="1"/>
</dbReference>
<protein>
    <submittedName>
        <fullName evidence="6">Diguanylate cyclase/phosphodiesterase</fullName>
    </submittedName>
</protein>
<dbReference type="Gene3D" id="3.30.70.270">
    <property type="match status" value="1"/>
</dbReference>
<dbReference type="FunFam" id="3.20.20.450:FF:000001">
    <property type="entry name" value="Cyclic di-GMP phosphodiesterase yahA"/>
    <property type="match status" value="1"/>
</dbReference>
<dbReference type="Pfam" id="PF00563">
    <property type="entry name" value="EAL"/>
    <property type="match status" value="1"/>
</dbReference>
<dbReference type="InterPro" id="IPR001633">
    <property type="entry name" value="EAL_dom"/>
</dbReference>
<feature type="domain" description="GGDEF" evidence="5">
    <location>
        <begin position="404"/>
        <end position="536"/>
    </location>
</feature>
<sequence>MPLPAFMTPKRLQFRIVALFLGLLLVVQLASLLLIGNSISVNARSAVNAELRTAERVFEHLLAQNAGRLTDAARLLASDFGFRAAVASNDGETLASALANQGDRIGASLAVFTDARFNLKAATHDGAERFLPTLRQLATAPDATQRLVLLDGEPYQLVAVPVKAPLTIGWVAMGFRIEASLLQEMQQLSSIDVALLTQRGSPPRWDVLQSTLDPAASPQLVEQWLLARETQATHQMSQKERHATLTLTDDGGSRLSGHLLARDMPLGREGEPQTVAVLMRSLDEATAPYRRLQWILLAFTLVAIAVFAVVSVYTARRITTPLKTLAGSARRLGQGDYEQAVPARTDDEIGELAQAFETMRLAVREREGEVRRLAFEDGLTQLPNREQFRADLRAAIQHAQARNEPCAVLMLDLDRFKHVNDVLGHRFGDRLLQEVAKRLTQEARRSNDVVARLGGDEFAMLMPSADIALALGIAQRIQRAFERPISLDDHTVDLGAGIGIACCPAHGVEADTLVSRAELAMYAAKQHQLGVKVYDAALDMSSDESLSLLSELRTAVDRDQLRLYLQPKISLATGAVLGAEALVRWQHPQRGLVPPGKFIPFAEQTGFIRVLTGWMIERSAMVLRQMNAGAPALKISVNLSTRDLLDQDLPAKMQRLIDTLALNPGSMCLEITESAIMDDPQRALQTLERLHAMGFKLSIDDFGTGYSSLAYLKRLPVDELKIDQSFVFNMERDLDDAKIVRSTIDLAHNLGLNVVAEGIETAKAWKLLQALGCDEAQGYFVAKPMPEALFADWIRDWTAPQVQAVRLDTDFSRLAL</sequence>
<dbReference type="PROSITE" id="PS50883">
    <property type="entry name" value="EAL"/>
    <property type="match status" value="1"/>
</dbReference>
<dbReference type="eggNOG" id="COG5001">
    <property type="taxonomic scope" value="Bacteria"/>
</dbReference>
<reference evidence="6 7" key="1">
    <citation type="journal article" date="2007" name="J. Bacteriol.">
        <title>Whole-genome analysis of the methyl tert-butyl ether-degrading beta-proteobacterium Methylibium petroleiphilum PM1.</title>
        <authorList>
            <person name="Kane S.R."/>
            <person name="Chakicherla A.Y."/>
            <person name="Chain P.S.G."/>
            <person name="Schmidt R."/>
            <person name="Shin M.W."/>
            <person name="Legler T.C."/>
            <person name="Scow K.M."/>
            <person name="Larimer F.W."/>
            <person name="Lucas S.M."/>
            <person name="Richardson P.M."/>
            <person name="Hristova K.R."/>
        </authorList>
    </citation>
    <scope>NUCLEOTIDE SEQUENCE [LARGE SCALE GENOMIC DNA]</scope>
    <source>
        <strain evidence="7">ATCC BAA-1232 / LMG 22953 / PM1</strain>
    </source>
</reference>
<dbReference type="eggNOG" id="COG5000">
    <property type="taxonomic scope" value="Bacteria"/>
</dbReference>
<dbReference type="CDD" id="cd01948">
    <property type="entry name" value="EAL"/>
    <property type="match status" value="1"/>
</dbReference>
<comment type="catalytic activity">
    <reaction evidence="1">
        <text>3',3'-c-di-GMP + H2O = 5'-phosphoguanylyl(3'-&gt;5')guanosine + H(+)</text>
        <dbReference type="Rhea" id="RHEA:24902"/>
        <dbReference type="ChEBI" id="CHEBI:15377"/>
        <dbReference type="ChEBI" id="CHEBI:15378"/>
        <dbReference type="ChEBI" id="CHEBI:58754"/>
        <dbReference type="ChEBI" id="CHEBI:58805"/>
        <dbReference type="EC" id="3.1.4.52"/>
    </reaction>
    <physiologicalReaction direction="left-to-right" evidence="1">
        <dbReference type="Rhea" id="RHEA:24903"/>
    </physiologicalReaction>
</comment>
<proteinExistence type="predicted"/>
<dbReference type="FunFam" id="3.30.70.270:FF:000001">
    <property type="entry name" value="Diguanylate cyclase domain protein"/>
    <property type="match status" value="1"/>
</dbReference>
<dbReference type="Gene3D" id="3.20.20.450">
    <property type="entry name" value="EAL domain"/>
    <property type="match status" value="1"/>
</dbReference>
<dbReference type="AlphaFoldDB" id="A2SC87"/>
<evidence type="ECO:0000259" key="5">
    <source>
        <dbReference type="PROSITE" id="PS50887"/>
    </source>
</evidence>
<feature type="domain" description="HAMP" evidence="4">
    <location>
        <begin position="316"/>
        <end position="368"/>
    </location>
</feature>
<dbReference type="EMBL" id="CP000555">
    <property type="protein sequence ID" value="ABM93176.1"/>
    <property type="molecule type" value="Genomic_DNA"/>
</dbReference>
<dbReference type="InterPro" id="IPR052155">
    <property type="entry name" value="Biofilm_reg_signaling"/>
</dbReference>
<evidence type="ECO:0000256" key="1">
    <source>
        <dbReference type="ARBA" id="ARBA00051114"/>
    </source>
</evidence>
<dbReference type="GO" id="GO:0007165">
    <property type="term" value="P:signal transduction"/>
    <property type="evidence" value="ECO:0007669"/>
    <property type="project" value="InterPro"/>
</dbReference>
<dbReference type="InterPro" id="IPR043128">
    <property type="entry name" value="Rev_trsase/Diguanyl_cyclase"/>
</dbReference>
<feature type="domain" description="EAL" evidence="3">
    <location>
        <begin position="545"/>
        <end position="798"/>
    </location>
</feature>
<keyword evidence="2" id="KW-0472">Membrane</keyword>
<dbReference type="CDD" id="cd01949">
    <property type="entry name" value="GGDEF"/>
    <property type="match status" value="1"/>
</dbReference>
<dbReference type="InterPro" id="IPR003660">
    <property type="entry name" value="HAMP_dom"/>
</dbReference>
<organism evidence="6 7">
    <name type="scientific">Methylibium petroleiphilum (strain ATCC BAA-1232 / LMG 22953 / PM1)</name>
    <dbReference type="NCBI Taxonomy" id="420662"/>
    <lineage>
        <taxon>Bacteria</taxon>
        <taxon>Pseudomonadati</taxon>
        <taxon>Pseudomonadota</taxon>
        <taxon>Betaproteobacteria</taxon>
        <taxon>Burkholderiales</taxon>
        <taxon>Sphaerotilaceae</taxon>
        <taxon>Methylibium</taxon>
    </lineage>
</organism>
<evidence type="ECO:0000256" key="2">
    <source>
        <dbReference type="SAM" id="Phobius"/>
    </source>
</evidence>
<dbReference type="Pfam" id="PF00990">
    <property type="entry name" value="GGDEF"/>
    <property type="match status" value="1"/>
</dbReference>
<dbReference type="NCBIfam" id="TIGR00254">
    <property type="entry name" value="GGDEF"/>
    <property type="match status" value="1"/>
</dbReference>
<feature type="transmembrane region" description="Helical" evidence="2">
    <location>
        <begin position="294"/>
        <end position="315"/>
    </location>
</feature>
<dbReference type="Pfam" id="PF00672">
    <property type="entry name" value="HAMP"/>
    <property type="match status" value="1"/>
</dbReference>
<dbReference type="InterPro" id="IPR000160">
    <property type="entry name" value="GGDEF_dom"/>
</dbReference>
<dbReference type="PANTHER" id="PTHR44757:SF2">
    <property type="entry name" value="BIOFILM ARCHITECTURE MAINTENANCE PROTEIN MBAA"/>
    <property type="match status" value="1"/>
</dbReference>
<dbReference type="PROSITE" id="PS50885">
    <property type="entry name" value="HAMP"/>
    <property type="match status" value="1"/>
</dbReference>
<dbReference type="SUPFAM" id="SSF55073">
    <property type="entry name" value="Nucleotide cyclase"/>
    <property type="match status" value="1"/>
</dbReference>
<name>A2SC87_METPP</name>
<dbReference type="STRING" id="420662.Mpe_A0214"/>
<dbReference type="RefSeq" id="WP_011827815.1">
    <property type="nucleotide sequence ID" value="NC_008825.1"/>
</dbReference>
<dbReference type="HOGENOM" id="CLU_000445_70_46_4"/>
<dbReference type="GO" id="GO:0016020">
    <property type="term" value="C:membrane"/>
    <property type="evidence" value="ECO:0007669"/>
    <property type="project" value="InterPro"/>
</dbReference>
<evidence type="ECO:0000259" key="4">
    <source>
        <dbReference type="PROSITE" id="PS50885"/>
    </source>
</evidence>
<accession>A2SC87</accession>
<dbReference type="Proteomes" id="UP000000366">
    <property type="component" value="Chromosome"/>
</dbReference>
<dbReference type="SUPFAM" id="SSF158472">
    <property type="entry name" value="HAMP domain-like"/>
    <property type="match status" value="1"/>
</dbReference>
<dbReference type="PANTHER" id="PTHR44757">
    <property type="entry name" value="DIGUANYLATE CYCLASE DGCP"/>
    <property type="match status" value="1"/>
</dbReference>
<dbReference type="Pfam" id="PF14827">
    <property type="entry name" value="dCache_3"/>
    <property type="match status" value="1"/>
</dbReference>
<keyword evidence="7" id="KW-1185">Reference proteome</keyword>
<gene>
    <name evidence="6" type="ordered locus">Mpe_A0214</name>
</gene>
<dbReference type="GO" id="GO:0071111">
    <property type="term" value="F:cyclic-guanylate-specific phosphodiesterase activity"/>
    <property type="evidence" value="ECO:0007669"/>
    <property type="project" value="UniProtKB-EC"/>
</dbReference>
<dbReference type="KEGG" id="mpt:Mpe_A0214"/>
<dbReference type="SMART" id="SM00052">
    <property type="entry name" value="EAL"/>
    <property type="match status" value="1"/>
</dbReference>